<proteinExistence type="predicted"/>
<gene>
    <name evidence="1" type="ORF">V7x_05900</name>
</gene>
<name>A0A5C6FS12_9PLAN</name>
<evidence type="ECO:0000313" key="2">
    <source>
        <dbReference type="Proteomes" id="UP000316476"/>
    </source>
</evidence>
<evidence type="ECO:0000313" key="1">
    <source>
        <dbReference type="EMBL" id="TWU65046.1"/>
    </source>
</evidence>
<reference evidence="1 2" key="1">
    <citation type="submission" date="2019-02" db="EMBL/GenBank/DDBJ databases">
        <title>Deep-cultivation of Planctomycetes and their phenomic and genomic characterization uncovers novel biology.</title>
        <authorList>
            <person name="Wiegand S."/>
            <person name="Jogler M."/>
            <person name="Boedeker C."/>
            <person name="Pinto D."/>
            <person name="Vollmers J."/>
            <person name="Rivas-Marin E."/>
            <person name="Kohn T."/>
            <person name="Peeters S.H."/>
            <person name="Heuer A."/>
            <person name="Rast P."/>
            <person name="Oberbeckmann S."/>
            <person name="Bunk B."/>
            <person name="Jeske O."/>
            <person name="Meyerdierks A."/>
            <person name="Storesund J.E."/>
            <person name="Kallscheuer N."/>
            <person name="Luecker S."/>
            <person name="Lage O.M."/>
            <person name="Pohl T."/>
            <person name="Merkel B.J."/>
            <person name="Hornburger P."/>
            <person name="Mueller R.-W."/>
            <person name="Bruemmer F."/>
            <person name="Labrenz M."/>
            <person name="Spormann A.M."/>
            <person name="Op Den Camp H."/>
            <person name="Overmann J."/>
            <person name="Amann R."/>
            <person name="Jetten M.S.M."/>
            <person name="Mascher T."/>
            <person name="Medema M.H."/>
            <person name="Devos D.P."/>
            <person name="Kaster A.-K."/>
            <person name="Ovreas L."/>
            <person name="Rohde M."/>
            <person name="Galperin M.Y."/>
            <person name="Jogler C."/>
        </authorList>
    </citation>
    <scope>NUCLEOTIDE SEQUENCE [LARGE SCALE GENOMIC DNA]</scope>
    <source>
        <strain evidence="1 2">V7</strain>
    </source>
</reference>
<protein>
    <submittedName>
        <fullName evidence="1">Uncharacterized protein</fullName>
    </submittedName>
</protein>
<comment type="caution">
    <text evidence="1">The sequence shown here is derived from an EMBL/GenBank/DDBJ whole genome shotgun (WGS) entry which is preliminary data.</text>
</comment>
<dbReference type="Proteomes" id="UP000316476">
    <property type="component" value="Unassembled WGS sequence"/>
</dbReference>
<dbReference type="AlphaFoldDB" id="A0A5C6FS12"/>
<sequence>MERSDRDDDSTCAAVCTPEGQFNILDNQVGVSAGFTLGLTLGRKNPPS</sequence>
<organism evidence="1 2">
    <name type="scientific">Crateriforma conspicua</name>
    <dbReference type="NCBI Taxonomy" id="2527996"/>
    <lineage>
        <taxon>Bacteria</taxon>
        <taxon>Pseudomonadati</taxon>
        <taxon>Planctomycetota</taxon>
        <taxon>Planctomycetia</taxon>
        <taxon>Planctomycetales</taxon>
        <taxon>Planctomycetaceae</taxon>
        <taxon>Crateriforma</taxon>
    </lineage>
</organism>
<accession>A0A5C6FS12</accession>
<dbReference type="EMBL" id="SJPZ01000001">
    <property type="protein sequence ID" value="TWU65046.1"/>
    <property type="molecule type" value="Genomic_DNA"/>
</dbReference>